<dbReference type="PANTHER" id="PTHR10587:SF133">
    <property type="entry name" value="CHITIN DEACETYLASE 1-RELATED"/>
    <property type="match status" value="1"/>
</dbReference>
<evidence type="ECO:0000256" key="1">
    <source>
        <dbReference type="ARBA" id="ARBA00022723"/>
    </source>
</evidence>
<dbReference type="OrthoDB" id="9812065at2"/>
<evidence type="ECO:0000313" key="4">
    <source>
        <dbReference type="EMBL" id="QEC68409.1"/>
    </source>
</evidence>
<dbReference type="GO" id="GO:0016810">
    <property type="term" value="F:hydrolase activity, acting on carbon-nitrogen (but not peptide) bonds"/>
    <property type="evidence" value="ECO:0007669"/>
    <property type="project" value="InterPro"/>
</dbReference>
<dbReference type="GO" id="GO:0005975">
    <property type="term" value="P:carbohydrate metabolic process"/>
    <property type="evidence" value="ECO:0007669"/>
    <property type="project" value="InterPro"/>
</dbReference>
<evidence type="ECO:0000256" key="2">
    <source>
        <dbReference type="ARBA" id="ARBA00022801"/>
    </source>
</evidence>
<protein>
    <submittedName>
        <fullName evidence="4">Polysaccharide deacetylase family protein</fullName>
    </submittedName>
</protein>
<dbReference type="EMBL" id="CP042435">
    <property type="protein sequence ID" value="QEC68409.1"/>
    <property type="molecule type" value="Genomic_DNA"/>
</dbReference>
<feature type="domain" description="NodB homology" evidence="3">
    <location>
        <begin position="27"/>
        <end position="210"/>
    </location>
</feature>
<accession>A0A5B8VAY5</accession>
<dbReference type="Pfam" id="PF01522">
    <property type="entry name" value="Polysacc_deac_1"/>
    <property type="match status" value="1"/>
</dbReference>
<dbReference type="KEGG" id="pgin:FRZ67_14260"/>
<dbReference type="CDD" id="cd10959">
    <property type="entry name" value="CE4_NodB_like_3"/>
    <property type="match status" value="1"/>
</dbReference>
<dbReference type="InterPro" id="IPR002509">
    <property type="entry name" value="NODB_dom"/>
</dbReference>
<reference evidence="4 5" key="1">
    <citation type="journal article" date="2016" name="Int. J. Syst. Evol. Microbiol.">
        <title>Panacibacter ginsenosidivorans gen. nov., sp. nov., with ginsenoside converting activity isolated from soil of a ginseng field.</title>
        <authorList>
            <person name="Siddiqi M.Z."/>
            <person name="Muhammad Shafi S."/>
            <person name="Choi K.D."/>
            <person name="Im W.T."/>
        </authorList>
    </citation>
    <scope>NUCLEOTIDE SEQUENCE [LARGE SCALE GENOMIC DNA]</scope>
    <source>
        <strain evidence="4 5">Gsoil1550</strain>
    </source>
</reference>
<keyword evidence="2" id="KW-0378">Hydrolase</keyword>
<dbReference type="Proteomes" id="UP000321533">
    <property type="component" value="Chromosome"/>
</dbReference>
<keyword evidence="1" id="KW-0479">Metal-binding</keyword>
<sequence>MFYTVKVPWLIKKLYPSLTWEKPTKEKVLYLTFDDGPHPTATPFVLDQLAKYNAKATFFCIGKNVVDQTDIYKRILDEGHKTGNHTYNHLNGWKTSNEKYFENIFEAANYIDSDLFRPPYGRISKFQIKLLQESKENKYYSRPFKIIMWSVLSGDFDLELSPEKCLQYVLLNAKPGSIIVFHDSTKAWDRMRFALPKVLEHFSKQGYQFHSLQ</sequence>
<organism evidence="4 5">
    <name type="scientific">Panacibacter ginsenosidivorans</name>
    <dbReference type="NCBI Taxonomy" id="1813871"/>
    <lineage>
        <taxon>Bacteria</taxon>
        <taxon>Pseudomonadati</taxon>
        <taxon>Bacteroidota</taxon>
        <taxon>Chitinophagia</taxon>
        <taxon>Chitinophagales</taxon>
        <taxon>Chitinophagaceae</taxon>
        <taxon>Panacibacter</taxon>
    </lineage>
</organism>
<dbReference type="Gene3D" id="3.20.20.370">
    <property type="entry name" value="Glycoside hydrolase/deacetylase"/>
    <property type="match status" value="1"/>
</dbReference>
<keyword evidence="5" id="KW-1185">Reference proteome</keyword>
<name>A0A5B8VAY5_9BACT</name>
<gene>
    <name evidence="4" type="ORF">FRZ67_14260</name>
</gene>
<evidence type="ECO:0000259" key="3">
    <source>
        <dbReference type="PROSITE" id="PS51677"/>
    </source>
</evidence>
<dbReference type="PANTHER" id="PTHR10587">
    <property type="entry name" value="GLYCOSYL TRANSFERASE-RELATED"/>
    <property type="match status" value="1"/>
</dbReference>
<dbReference type="RefSeq" id="WP_147190387.1">
    <property type="nucleotide sequence ID" value="NZ_CP042435.1"/>
</dbReference>
<dbReference type="PROSITE" id="PS51677">
    <property type="entry name" value="NODB"/>
    <property type="match status" value="1"/>
</dbReference>
<evidence type="ECO:0000313" key="5">
    <source>
        <dbReference type="Proteomes" id="UP000321533"/>
    </source>
</evidence>
<dbReference type="GO" id="GO:0016020">
    <property type="term" value="C:membrane"/>
    <property type="evidence" value="ECO:0007669"/>
    <property type="project" value="TreeGrafter"/>
</dbReference>
<dbReference type="AlphaFoldDB" id="A0A5B8VAY5"/>
<dbReference type="InterPro" id="IPR050248">
    <property type="entry name" value="Polysacc_deacetylase_ArnD"/>
</dbReference>
<dbReference type="InterPro" id="IPR011330">
    <property type="entry name" value="Glyco_hydro/deAcase_b/a-brl"/>
</dbReference>
<dbReference type="SUPFAM" id="SSF88713">
    <property type="entry name" value="Glycoside hydrolase/deacetylase"/>
    <property type="match status" value="1"/>
</dbReference>
<dbReference type="GO" id="GO:0046872">
    <property type="term" value="F:metal ion binding"/>
    <property type="evidence" value="ECO:0007669"/>
    <property type="project" value="UniProtKB-KW"/>
</dbReference>
<proteinExistence type="predicted"/>